<keyword evidence="2" id="KW-1185">Reference proteome</keyword>
<dbReference type="Proteomes" id="UP001165960">
    <property type="component" value="Unassembled WGS sequence"/>
</dbReference>
<name>A0ACC2SL32_9FUNG</name>
<proteinExistence type="predicted"/>
<evidence type="ECO:0000313" key="2">
    <source>
        <dbReference type="Proteomes" id="UP001165960"/>
    </source>
</evidence>
<reference evidence="1" key="1">
    <citation type="submission" date="2022-04" db="EMBL/GenBank/DDBJ databases">
        <title>Genome of the entomopathogenic fungus Entomophthora muscae.</title>
        <authorList>
            <person name="Elya C."/>
            <person name="Lovett B.R."/>
            <person name="Lee E."/>
            <person name="Macias A.M."/>
            <person name="Hajek A.E."/>
            <person name="De Bivort B.L."/>
            <person name="Kasson M.T."/>
            <person name="De Fine Licht H.H."/>
            <person name="Stajich J.E."/>
        </authorList>
    </citation>
    <scope>NUCLEOTIDE SEQUENCE</scope>
    <source>
        <strain evidence="1">Berkeley</strain>
    </source>
</reference>
<accession>A0ACC2SL32</accession>
<protein>
    <submittedName>
        <fullName evidence="1">Chromatin modification- protein VID21</fullName>
    </submittedName>
</protein>
<dbReference type="EMBL" id="QTSX02004981">
    <property type="protein sequence ID" value="KAJ9063030.1"/>
    <property type="molecule type" value="Genomic_DNA"/>
</dbReference>
<gene>
    <name evidence="1" type="primary">EAF1_1</name>
    <name evidence="1" type="ORF">DSO57_1004322</name>
</gene>
<comment type="caution">
    <text evidence="1">The sequence shown here is derived from an EMBL/GenBank/DDBJ whole genome shotgun (WGS) entry which is preliminary data.</text>
</comment>
<organism evidence="1 2">
    <name type="scientific">Entomophthora muscae</name>
    <dbReference type="NCBI Taxonomy" id="34485"/>
    <lineage>
        <taxon>Eukaryota</taxon>
        <taxon>Fungi</taxon>
        <taxon>Fungi incertae sedis</taxon>
        <taxon>Zoopagomycota</taxon>
        <taxon>Entomophthoromycotina</taxon>
        <taxon>Entomophthoromycetes</taxon>
        <taxon>Entomophthorales</taxon>
        <taxon>Entomophthoraceae</taxon>
        <taxon>Entomophthora</taxon>
    </lineage>
</organism>
<sequence>MSSPKLGNIKRPKSLPAKKLEPKLESVFLRKQLLELESEFETAARLASDPLKLIEHLLDSSQASSSKAPSKVKKQRIAEAASLEELLSNGASMSVPEKSPPVLNQDDLTPTRLKESSNSLSSPKRARSSPILSKDLSKSALHFNTEKQSTQSEHSDVRSLPSDFISPVAGTPMIHQGLFESLKAEHQKKESQAQKLNPTLKTASSQKDLTDADDQIATDNFDDDHNPLALRTLSLFSSPQQRCEELKEVNPASVQAEVLKHINDHHGTQRPFNFREISRRVSTFPLAPHIKAAHKPLSLEEWRIHTLDLETAKLNEKVERLISQNAWSYRQERRQPVPQRPLSLWDRVLEEMHWLQTDFIEEKKWKVYMAAHIAHSVVNWHQSTNRRALCTRTYFRRNGTVNPNWVDPFATKMTSLFDVGPYYSVVDGHVQAYKDLPVHAFEINDKSHYHDTLDRGPLVPITRLMETFIHFRPGTYSSTGNLSLGVDFQNYTTQSRTKRKSPGDEKDWLEAEDMFIRKQSPELAFNWGLIAELLNSTSSFAEHKRTAQECSARWSFVSSNVFEAKEAPDVPKESPSTPRFQIFDKAKAQALSMREQQASQVDPKTPEDLPTEDKKYLTVIEIIQSKMEEEEALRKRLEPREEAATLAQSTPVNYLDSTSNMQPKASATQTPLALPRLAPAPGHPPMLLARPGLYPTLQALNFMRNGLGNVLNMVRPSQEQMGSTTMPPGARPFSPNVNLGPFSTAGATNARMLYSMAPLRPGTPISNIDFNTPDGRMVAAQISTHRDLLAQRMMQIHQNNMRNNQAAAQHPMHLNDNHYLVEQQRQLVRQIQESGAILGNYPMPSSSMPAAPQVQGQQIRPRLPTNGNSFSNNLSQAASTSAMSPQSAPGPITSYLQPPPEPIKPAKRTRAPKKTPARKRAQKPATSEPTPQPLVSSTVATPSPHAPSPHPIQFMPFSSTPTQQPTAQPRFPNSSNISTQHLNMGNHLMIPHAHLQQRAILPTGSSLMFMPPQVGPTAPIRPPTPNQHISVHPNTSVGQAPDCRQD</sequence>
<evidence type="ECO:0000313" key="1">
    <source>
        <dbReference type="EMBL" id="KAJ9063030.1"/>
    </source>
</evidence>